<protein>
    <submittedName>
        <fullName evidence="2">Uncharacterized protein</fullName>
    </submittedName>
</protein>
<feature type="compositionally biased region" description="Low complexity" evidence="1">
    <location>
        <begin position="314"/>
        <end position="325"/>
    </location>
</feature>
<dbReference type="OrthoDB" id="2446099at2759"/>
<gene>
    <name evidence="2" type="ORF">BGZ99_007302</name>
</gene>
<feature type="compositionally biased region" description="Polar residues" evidence="1">
    <location>
        <begin position="767"/>
        <end position="776"/>
    </location>
</feature>
<feature type="region of interest" description="Disordered" evidence="1">
    <location>
        <begin position="155"/>
        <end position="183"/>
    </location>
</feature>
<feature type="compositionally biased region" description="Low complexity" evidence="1">
    <location>
        <begin position="195"/>
        <end position="223"/>
    </location>
</feature>
<feature type="region of interest" description="Disordered" evidence="1">
    <location>
        <begin position="285"/>
        <end position="394"/>
    </location>
</feature>
<reference evidence="2" key="1">
    <citation type="journal article" date="2020" name="Fungal Divers.">
        <title>Resolving the Mortierellaceae phylogeny through synthesis of multi-gene phylogenetics and phylogenomics.</title>
        <authorList>
            <person name="Vandepol N."/>
            <person name="Liber J."/>
            <person name="Desiro A."/>
            <person name="Na H."/>
            <person name="Kennedy M."/>
            <person name="Barry K."/>
            <person name="Grigoriev I.V."/>
            <person name="Miller A.N."/>
            <person name="O'Donnell K."/>
            <person name="Stajich J.E."/>
            <person name="Bonito G."/>
        </authorList>
    </citation>
    <scope>NUCLEOTIDE SEQUENCE</scope>
    <source>
        <strain evidence="2">REB-010B</strain>
    </source>
</reference>
<feature type="compositionally biased region" description="Low complexity" evidence="1">
    <location>
        <begin position="634"/>
        <end position="655"/>
    </location>
</feature>
<dbReference type="AlphaFoldDB" id="A0A9P6RSP2"/>
<feature type="compositionally biased region" description="Basic and acidic residues" evidence="1">
    <location>
        <begin position="355"/>
        <end position="366"/>
    </location>
</feature>
<feature type="compositionally biased region" description="Polar residues" evidence="1">
    <location>
        <begin position="155"/>
        <end position="178"/>
    </location>
</feature>
<feature type="region of interest" description="Disordered" evidence="1">
    <location>
        <begin position="766"/>
        <end position="803"/>
    </location>
</feature>
<feature type="compositionally biased region" description="Low complexity" evidence="1">
    <location>
        <begin position="336"/>
        <end position="351"/>
    </location>
</feature>
<feature type="region of interest" description="Disordered" evidence="1">
    <location>
        <begin position="1"/>
        <end position="130"/>
    </location>
</feature>
<feature type="compositionally biased region" description="Polar residues" evidence="1">
    <location>
        <begin position="31"/>
        <end position="43"/>
    </location>
</feature>
<dbReference type="EMBL" id="JAAAIP010000052">
    <property type="protein sequence ID" value="KAG0327600.1"/>
    <property type="molecule type" value="Genomic_DNA"/>
</dbReference>
<keyword evidence="3" id="KW-1185">Reference proteome</keyword>
<feature type="compositionally biased region" description="Polar residues" evidence="1">
    <location>
        <begin position="542"/>
        <end position="562"/>
    </location>
</feature>
<organism evidence="2 3">
    <name type="scientific">Dissophora globulifera</name>
    <dbReference type="NCBI Taxonomy" id="979702"/>
    <lineage>
        <taxon>Eukaryota</taxon>
        <taxon>Fungi</taxon>
        <taxon>Fungi incertae sedis</taxon>
        <taxon>Mucoromycota</taxon>
        <taxon>Mortierellomycotina</taxon>
        <taxon>Mortierellomycetes</taxon>
        <taxon>Mortierellales</taxon>
        <taxon>Mortierellaceae</taxon>
        <taxon>Dissophora</taxon>
    </lineage>
</organism>
<feature type="compositionally biased region" description="Low complexity" evidence="1">
    <location>
        <begin position="57"/>
        <end position="76"/>
    </location>
</feature>
<feature type="region of interest" description="Disordered" evidence="1">
    <location>
        <begin position="406"/>
        <end position="445"/>
    </location>
</feature>
<dbReference type="Proteomes" id="UP000738325">
    <property type="component" value="Unassembled WGS sequence"/>
</dbReference>
<feature type="region of interest" description="Disordered" evidence="1">
    <location>
        <begin position="532"/>
        <end position="655"/>
    </location>
</feature>
<feature type="compositionally biased region" description="Polar residues" evidence="1">
    <location>
        <begin position="597"/>
        <end position="628"/>
    </location>
</feature>
<evidence type="ECO:0000313" key="3">
    <source>
        <dbReference type="Proteomes" id="UP000738325"/>
    </source>
</evidence>
<feature type="compositionally biased region" description="Low complexity" evidence="1">
    <location>
        <begin position="429"/>
        <end position="445"/>
    </location>
</feature>
<name>A0A9P6RSP2_9FUNG</name>
<feature type="compositionally biased region" description="Polar residues" evidence="1">
    <location>
        <begin position="574"/>
        <end position="588"/>
    </location>
</feature>
<evidence type="ECO:0000256" key="1">
    <source>
        <dbReference type="SAM" id="MobiDB-lite"/>
    </source>
</evidence>
<feature type="region of interest" description="Disordered" evidence="1">
    <location>
        <begin position="195"/>
        <end position="229"/>
    </location>
</feature>
<feature type="compositionally biased region" description="Low complexity" evidence="1">
    <location>
        <begin position="367"/>
        <end position="377"/>
    </location>
</feature>
<sequence length="803" mass="87065">MLSQQARYPKPPTLARPASVLLEPSTAPHLLSQNKHSNRPRSQSQVVYPSYLPPPSVSSSSSTSSLISTTVSSSCTGNSVNTGTGFEAPSDNPVRWRQPPHKSKLSKQYTPSEEESDEEPGTKTDFKRRSKFMSGTALELNSEGTDSLRAFSQMTLSQTPPRSETPSLSESADSGSVKSTKKKISLGKRISRFFSGGNKSSDSISSLGSPKSSASSIAGSEKSGQVRTSTTSLISVDGLVTPPSLAHAVYMHQRSISTPDHIGNTLNYANSSGTSPTLVYNTKMEESRLRSARDSGFGETDSNGHRRRSSSFAGPGTPTSRSSSPKMQHLPHPQGITSSSISVSSINSSRSSAHKSADHVQIDSHPQHQQQAQQARQSTFGGNAPLSTSSPQLRANSDRELQLPMNSQHHSHRYSAMGAELASSPSSLSFTRPTSPSMPRRSSAPIPVSETLISKVTREKGSVCFQAPNVKKETFTKDANLDPVLSNMVQQHRRDFKMNQRLSLNPQSHVGGISSSPRMRMTMYMEDHNMPPMVLARDPNARQDSTGSQHLYYTNGLGSPQFASAAYSPGSPGLHTSETPSKRLSTGSQHQQQQQHPYFSTGQRINFSGSQGSLNQHSVSTQSGQNSPRHAGPSSSSPKRLSSTSHSSFQQQQQFYQLDSPTRPQFLNESPFSSPRLTATGLFAASPTTSTPTEMSVQQQQQQLEQLQQIRIQNQHILIQQQQQLQQQLEQTHATAVAMQQVGLGLGVIPGSVSAPRPVSVHMPLANSVSPKNTSKAVALGSSKYASRQQQQQQQQQPKYVHY</sequence>
<evidence type="ECO:0000313" key="2">
    <source>
        <dbReference type="EMBL" id="KAG0327600.1"/>
    </source>
</evidence>
<accession>A0A9P6RSP2</accession>
<comment type="caution">
    <text evidence="2">The sequence shown here is derived from an EMBL/GenBank/DDBJ whole genome shotgun (WGS) entry which is preliminary data.</text>
</comment>
<proteinExistence type="predicted"/>
<feature type="compositionally biased region" description="Polar residues" evidence="1">
    <location>
        <begin position="378"/>
        <end position="394"/>
    </location>
</feature>